<dbReference type="Proteomes" id="UP000492821">
    <property type="component" value="Unassembled WGS sequence"/>
</dbReference>
<evidence type="ECO:0000313" key="2">
    <source>
        <dbReference type="WBParaSite" id="Pan_g3599.t1"/>
    </source>
</evidence>
<keyword evidence="1" id="KW-1185">Reference proteome</keyword>
<evidence type="ECO:0000313" key="1">
    <source>
        <dbReference type="Proteomes" id="UP000492821"/>
    </source>
</evidence>
<name>A0A7E4VUG3_PANRE</name>
<sequence length="268" mass="30898">MGESLLNLTNTTLGELILQEERFEVVINLSGDELEDLYALPREHFECDNLPFKDLPYEFRTRLVVLLPPRDCVSFKLTGKPATEYVKKRGQFSAFLLVGGNSNSYADMKTFGSKKPDYDITSTSFFLKSDNWYIKTGLYLNLNSTEKFDHAVKIVSGTYRSLQLDGPYTWKHAIHFMNLSNKIEDVILHDGMLLELEDFNDFFEAVVRYCKHQENATIIIIRCPHLTEAFTPQFKEYVENRTTFAVRFSGGETVVYQSCPQNIESLTY</sequence>
<organism evidence="1 2">
    <name type="scientific">Panagrellus redivivus</name>
    <name type="common">Microworm</name>
    <dbReference type="NCBI Taxonomy" id="6233"/>
    <lineage>
        <taxon>Eukaryota</taxon>
        <taxon>Metazoa</taxon>
        <taxon>Ecdysozoa</taxon>
        <taxon>Nematoda</taxon>
        <taxon>Chromadorea</taxon>
        <taxon>Rhabditida</taxon>
        <taxon>Tylenchina</taxon>
        <taxon>Panagrolaimomorpha</taxon>
        <taxon>Panagrolaimoidea</taxon>
        <taxon>Panagrolaimidae</taxon>
        <taxon>Panagrellus</taxon>
    </lineage>
</organism>
<reference evidence="2" key="2">
    <citation type="submission" date="2020-10" db="UniProtKB">
        <authorList>
            <consortium name="WormBaseParasite"/>
        </authorList>
    </citation>
    <scope>IDENTIFICATION</scope>
</reference>
<dbReference type="AlphaFoldDB" id="A0A7E4VUG3"/>
<accession>A0A7E4VUG3</accession>
<dbReference type="WBParaSite" id="Pan_g3599.t1">
    <property type="protein sequence ID" value="Pan_g3599.t1"/>
    <property type="gene ID" value="Pan_g3599"/>
</dbReference>
<protein>
    <submittedName>
        <fullName evidence="2">BTB domain-containing protein</fullName>
    </submittedName>
</protein>
<reference evidence="1" key="1">
    <citation type="journal article" date="2013" name="Genetics">
        <title>The draft genome and transcriptome of Panagrellus redivivus are shaped by the harsh demands of a free-living lifestyle.</title>
        <authorList>
            <person name="Srinivasan J."/>
            <person name="Dillman A.R."/>
            <person name="Macchietto M.G."/>
            <person name="Heikkinen L."/>
            <person name="Lakso M."/>
            <person name="Fracchia K.M."/>
            <person name="Antoshechkin I."/>
            <person name="Mortazavi A."/>
            <person name="Wong G."/>
            <person name="Sternberg P.W."/>
        </authorList>
    </citation>
    <scope>NUCLEOTIDE SEQUENCE [LARGE SCALE GENOMIC DNA]</scope>
    <source>
        <strain evidence="1">MT8872</strain>
    </source>
</reference>
<proteinExistence type="predicted"/>